<dbReference type="OrthoDB" id="7464126at2759"/>
<dbReference type="Pfam" id="PF22939">
    <property type="entry name" value="WHD_GPIID"/>
    <property type="match status" value="1"/>
</dbReference>
<accession>A0A6A6EIL6</accession>
<dbReference type="PANTHER" id="PTHR10039">
    <property type="entry name" value="AMELOGENIN"/>
    <property type="match status" value="1"/>
</dbReference>
<sequence>MRSQGMFLWVALQIQSLCIMKTDDAIRQALADLPKDLSETFSRILLRSEASGKPYQRLILELVTVAHRPLTMEELREALSVVPGDAVWKRARLFNDVFSTLTCCGSLIVVDEEELTVRLVQHSVKQFLLSGFKDSTNIAFTIDRAKRNMI</sequence>
<gene>
    <name evidence="3" type="ORF">K469DRAFT_762829</name>
</gene>
<name>A0A6A6EIL6_9PEZI</name>
<keyword evidence="1" id="KW-0732">Signal</keyword>
<keyword evidence="4" id="KW-1185">Reference proteome</keyword>
<proteinExistence type="predicted"/>
<evidence type="ECO:0000256" key="1">
    <source>
        <dbReference type="SAM" id="SignalP"/>
    </source>
</evidence>
<dbReference type="PANTHER" id="PTHR10039:SF10">
    <property type="entry name" value="NACHT DOMAIN-CONTAINING PROTEIN"/>
    <property type="match status" value="1"/>
</dbReference>
<evidence type="ECO:0000313" key="3">
    <source>
        <dbReference type="EMBL" id="KAF2189970.1"/>
    </source>
</evidence>
<feature type="signal peptide" evidence="1">
    <location>
        <begin position="1"/>
        <end position="16"/>
    </location>
</feature>
<reference evidence="3" key="1">
    <citation type="journal article" date="2020" name="Stud. Mycol.">
        <title>101 Dothideomycetes genomes: a test case for predicting lifestyles and emergence of pathogens.</title>
        <authorList>
            <person name="Haridas S."/>
            <person name="Albert R."/>
            <person name="Binder M."/>
            <person name="Bloem J."/>
            <person name="Labutti K."/>
            <person name="Salamov A."/>
            <person name="Andreopoulos B."/>
            <person name="Baker S."/>
            <person name="Barry K."/>
            <person name="Bills G."/>
            <person name="Bluhm B."/>
            <person name="Cannon C."/>
            <person name="Castanera R."/>
            <person name="Culley D."/>
            <person name="Daum C."/>
            <person name="Ezra D."/>
            <person name="Gonzalez J."/>
            <person name="Henrissat B."/>
            <person name="Kuo A."/>
            <person name="Liang C."/>
            <person name="Lipzen A."/>
            <person name="Lutzoni F."/>
            <person name="Magnuson J."/>
            <person name="Mondo S."/>
            <person name="Nolan M."/>
            <person name="Ohm R."/>
            <person name="Pangilinan J."/>
            <person name="Park H.-J."/>
            <person name="Ramirez L."/>
            <person name="Alfaro M."/>
            <person name="Sun H."/>
            <person name="Tritt A."/>
            <person name="Yoshinaga Y."/>
            <person name="Zwiers L.-H."/>
            <person name="Turgeon B."/>
            <person name="Goodwin S."/>
            <person name="Spatafora J."/>
            <person name="Crous P."/>
            <person name="Grigoriev I."/>
        </authorList>
    </citation>
    <scope>NUCLEOTIDE SEQUENCE</scope>
    <source>
        <strain evidence="3">CBS 207.26</strain>
    </source>
</reference>
<dbReference type="AlphaFoldDB" id="A0A6A6EIL6"/>
<evidence type="ECO:0000259" key="2">
    <source>
        <dbReference type="Pfam" id="PF22939"/>
    </source>
</evidence>
<feature type="domain" description="GPI inositol-deacylase winged helix" evidence="2">
    <location>
        <begin position="50"/>
        <end position="135"/>
    </location>
</feature>
<protein>
    <recommendedName>
        <fullName evidence="2">GPI inositol-deacylase winged helix domain-containing protein</fullName>
    </recommendedName>
</protein>
<organism evidence="3 4">
    <name type="scientific">Zopfia rhizophila CBS 207.26</name>
    <dbReference type="NCBI Taxonomy" id="1314779"/>
    <lineage>
        <taxon>Eukaryota</taxon>
        <taxon>Fungi</taxon>
        <taxon>Dikarya</taxon>
        <taxon>Ascomycota</taxon>
        <taxon>Pezizomycotina</taxon>
        <taxon>Dothideomycetes</taxon>
        <taxon>Dothideomycetes incertae sedis</taxon>
        <taxon>Zopfiaceae</taxon>
        <taxon>Zopfia</taxon>
    </lineage>
</organism>
<dbReference type="InterPro" id="IPR054471">
    <property type="entry name" value="GPIID_WHD"/>
</dbReference>
<feature type="chain" id="PRO_5025544478" description="GPI inositol-deacylase winged helix domain-containing protein" evidence="1">
    <location>
        <begin position="17"/>
        <end position="150"/>
    </location>
</feature>
<dbReference type="EMBL" id="ML994620">
    <property type="protein sequence ID" value="KAF2189970.1"/>
    <property type="molecule type" value="Genomic_DNA"/>
</dbReference>
<evidence type="ECO:0000313" key="4">
    <source>
        <dbReference type="Proteomes" id="UP000800200"/>
    </source>
</evidence>
<dbReference type="Proteomes" id="UP000800200">
    <property type="component" value="Unassembled WGS sequence"/>
</dbReference>